<protein>
    <submittedName>
        <fullName evidence="2">Transmembrane protein 238-like</fullName>
    </submittedName>
</protein>
<dbReference type="Pfam" id="PF15125">
    <property type="entry name" value="TMEM238"/>
    <property type="match status" value="1"/>
</dbReference>
<feature type="transmembrane region" description="Helical" evidence="1">
    <location>
        <begin position="12"/>
        <end position="36"/>
    </location>
</feature>
<proteinExistence type="predicted"/>
<organism evidence="2 3">
    <name type="scientific">Triplophysa rosa</name>
    <name type="common">Cave loach</name>
    <dbReference type="NCBI Taxonomy" id="992332"/>
    <lineage>
        <taxon>Eukaryota</taxon>
        <taxon>Metazoa</taxon>
        <taxon>Chordata</taxon>
        <taxon>Craniata</taxon>
        <taxon>Vertebrata</taxon>
        <taxon>Euteleostomi</taxon>
        <taxon>Actinopterygii</taxon>
        <taxon>Neopterygii</taxon>
        <taxon>Teleostei</taxon>
        <taxon>Ostariophysi</taxon>
        <taxon>Cypriniformes</taxon>
        <taxon>Nemacheilidae</taxon>
        <taxon>Triplophysa</taxon>
    </lineage>
</organism>
<evidence type="ECO:0000313" key="3">
    <source>
        <dbReference type="Proteomes" id="UP001059041"/>
    </source>
</evidence>
<dbReference type="PANTHER" id="PTHR28613:SF5">
    <property type="entry name" value="TRANSMEMBRANE PROTEIN 238"/>
    <property type="match status" value="1"/>
</dbReference>
<dbReference type="EMBL" id="JAFHDT010000008">
    <property type="protein sequence ID" value="KAI7806204.1"/>
    <property type="molecule type" value="Genomic_DNA"/>
</dbReference>
<dbReference type="Proteomes" id="UP001059041">
    <property type="component" value="Linkage Group LG8"/>
</dbReference>
<keyword evidence="1 2" id="KW-0812">Transmembrane</keyword>
<reference evidence="2" key="1">
    <citation type="submission" date="2021-02" db="EMBL/GenBank/DDBJ databases">
        <title>Comparative genomics reveals that relaxation of natural selection precedes convergent phenotypic evolution of cavefish.</title>
        <authorList>
            <person name="Peng Z."/>
        </authorList>
    </citation>
    <scope>NUCLEOTIDE SEQUENCE</scope>
    <source>
        <tissue evidence="2">Muscle</tissue>
    </source>
</reference>
<keyword evidence="3" id="KW-1185">Reference proteome</keyword>
<dbReference type="AlphaFoldDB" id="A0A9W8C3G6"/>
<feature type="transmembrane region" description="Helical" evidence="1">
    <location>
        <begin position="48"/>
        <end position="69"/>
    </location>
</feature>
<gene>
    <name evidence="2" type="ORF">IRJ41_002064</name>
</gene>
<accession>A0A9W8C3G6</accession>
<evidence type="ECO:0000256" key="1">
    <source>
        <dbReference type="SAM" id="Phobius"/>
    </source>
</evidence>
<dbReference type="PANTHER" id="PTHR28613">
    <property type="entry name" value="SI:CH211-232M10.4-RELATED"/>
    <property type="match status" value="1"/>
</dbReference>
<keyword evidence="1" id="KW-1133">Transmembrane helix</keyword>
<sequence>MSSTEPVGLTHCKFVLVFAVLMDLLGVSILLIGVFVPLEIHGCDFGDLLVYSGALLVLLSMGGWIMWYSGNIEGLISEMEPTDKHNAVERLARTLSRRIRRHHLSYSSP</sequence>
<keyword evidence="1" id="KW-0472">Membrane</keyword>
<comment type="caution">
    <text evidence="2">The sequence shown here is derived from an EMBL/GenBank/DDBJ whole genome shotgun (WGS) entry which is preliminary data.</text>
</comment>
<dbReference type="InterPro" id="IPR029365">
    <property type="entry name" value="TMEM238"/>
</dbReference>
<name>A0A9W8C3G6_TRIRA</name>
<evidence type="ECO:0000313" key="2">
    <source>
        <dbReference type="EMBL" id="KAI7806204.1"/>
    </source>
</evidence>